<dbReference type="GO" id="GO:0043169">
    <property type="term" value="F:cation binding"/>
    <property type="evidence" value="ECO:0007669"/>
    <property type="project" value="InterPro"/>
</dbReference>
<comment type="similarity">
    <text evidence="4 10">Belongs to the glycosyl hydrolase 13 family. GlgB subfamily.</text>
</comment>
<evidence type="ECO:0000256" key="5">
    <source>
        <dbReference type="ARBA" id="ARBA00022600"/>
    </source>
</evidence>
<keyword evidence="9 10" id="KW-0119">Carbohydrate metabolism</keyword>
<comment type="pathway">
    <text evidence="3 10">Glycan biosynthesis; glycogen biosynthesis.</text>
</comment>
<dbReference type="InterPro" id="IPR013783">
    <property type="entry name" value="Ig-like_fold"/>
</dbReference>
<dbReference type="NCBIfam" id="NF008967">
    <property type="entry name" value="PRK12313.1"/>
    <property type="match status" value="1"/>
</dbReference>
<dbReference type="InterPro" id="IPR006048">
    <property type="entry name" value="A-amylase/branching_C"/>
</dbReference>
<evidence type="ECO:0000259" key="12">
    <source>
        <dbReference type="SMART" id="SM00642"/>
    </source>
</evidence>
<gene>
    <name evidence="10" type="primary">glgB</name>
    <name evidence="13" type="ORF">DW929_02290</name>
</gene>
<dbReference type="FunFam" id="2.60.40.10:FF:000169">
    <property type="entry name" value="1,4-alpha-glucan branching enzyme GlgB"/>
    <property type="match status" value="1"/>
</dbReference>
<dbReference type="AlphaFoldDB" id="A0A413S4P9"/>
<dbReference type="CDD" id="cd02855">
    <property type="entry name" value="E_set_GBE_prok_N"/>
    <property type="match status" value="1"/>
</dbReference>
<dbReference type="SMART" id="SM00642">
    <property type="entry name" value="Aamy"/>
    <property type="match status" value="1"/>
</dbReference>
<dbReference type="InterPro" id="IPR013780">
    <property type="entry name" value="Glyco_hydro_b"/>
</dbReference>
<dbReference type="NCBIfam" id="NF003811">
    <property type="entry name" value="PRK05402.1"/>
    <property type="match status" value="1"/>
</dbReference>
<dbReference type="Proteomes" id="UP000284598">
    <property type="component" value="Unassembled WGS sequence"/>
</dbReference>
<evidence type="ECO:0000256" key="7">
    <source>
        <dbReference type="ARBA" id="ARBA00022679"/>
    </source>
</evidence>
<dbReference type="FunFam" id="3.20.20.80:FF:000003">
    <property type="entry name" value="1,4-alpha-glucan branching enzyme GlgB"/>
    <property type="match status" value="1"/>
</dbReference>
<dbReference type="Pfam" id="PF00128">
    <property type="entry name" value="Alpha-amylase"/>
    <property type="match status" value="1"/>
</dbReference>
<dbReference type="GO" id="GO:0005829">
    <property type="term" value="C:cytosol"/>
    <property type="evidence" value="ECO:0007669"/>
    <property type="project" value="TreeGrafter"/>
</dbReference>
<dbReference type="SUPFAM" id="SSF51445">
    <property type="entry name" value="(Trans)glycosidases"/>
    <property type="match status" value="1"/>
</dbReference>
<keyword evidence="6 10" id="KW-0328">Glycosyltransferase</keyword>
<dbReference type="SUPFAM" id="SSF51011">
    <property type="entry name" value="Glycosyl hydrolase domain"/>
    <property type="match status" value="1"/>
</dbReference>
<dbReference type="PIRSF" id="PIRSF000463">
    <property type="entry name" value="GlgB"/>
    <property type="match status" value="1"/>
</dbReference>
<evidence type="ECO:0000256" key="3">
    <source>
        <dbReference type="ARBA" id="ARBA00004964"/>
    </source>
</evidence>
<comment type="caution">
    <text evidence="13">The sequence shown here is derived from an EMBL/GenBank/DDBJ whole genome shotgun (WGS) entry which is preliminary data.</text>
</comment>
<dbReference type="InterPro" id="IPR004193">
    <property type="entry name" value="Glyco_hydro_13_N"/>
</dbReference>
<evidence type="ECO:0000256" key="2">
    <source>
        <dbReference type="ARBA" id="ARBA00002953"/>
    </source>
</evidence>
<dbReference type="Gene3D" id="2.60.40.1180">
    <property type="entry name" value="Golgi alpha-mannosidase II"/>
    <property type="match status" value="1"/>
</dbReference>
<dbReference type="NCBIfam" id="TIGR01515">
    <property type="entry name" value="branching_enzym"/>
    <property type="match status" value="1"/>
</dbReference>
<dbReference type="InterPro" id="IPR006047">
    <property type="entry name" value="GH13_cat_dom"/>
</dbReference>
<dbReference type="RefSeq" id="WP_118024762.1">
    <property type="nucleotide sequence ID" value="NZ_QSFO01000002.1"/>
</dbReference>
<evidence type="ECO:0000313" key="13">
    <source>
        <dbReference type="EMBL" id="RHA56697.1"/>
    </source>
</evidence>
<dbReference type="Gene3D" id="3.20.20.80">
    <property type="entry name" value="Glycosidases"/>
    <property type="match status" value="1"/>
</dbReference>
<evidence type="ECO:0000256" key="9">
    <source>
        <dbReference type="ARBA" id="ARBA00023277"/>
    </source>
</evidence>
<dbReference type="Pfam" id="PF02806">
    <property type="entry name" value="Alpha-amylase_C"/>
    <property type="match status" value="1"/>
</dbReference>
<comment type="subunit">
    <text evidence="10">Monomer.</text>
</comment>
<reference evidence="13 14" key="1">
    <citation type="submission" date="2018-08" db="EMBL/GenBank/DDBJ databases">
        <title>A genome reference for cultivated species of the human gut microbiota.</title>
        <authorList>
            <person name="Zou Y."/>
            <person name="Xue W."/>
            <person name="Luo G."/>
        </authorList>
    </citation>
    <scope>NUCLEOTIDE SEQUENCE [LARGE SCALE GENOMIC DNA]</scope>
    <source>
        <strain evidence="13 14">AM43-2</strain>
    </source>
</reference>
<dbReference type="Pfam" id="PF02922">
    <property type="entry name" value="CBM_48"/>
    <property type="match status" value="1"/>
</dbReference>
<evidence type="ECO:0000256" key="11">
    <source>
        <dbReference type="PIRSR" id="PIRSR000463-1"/>
    </source>
</evidence>
<keyword evidence="7 10" id="KW-0808">Transferase</keyword>
<comment type="function">
    <text evidence="2 10">Catalyzes the formation of the alpha-1,6-glucosidic linkages in glycogen by scission of a 1,4-alpha-linked oligosaccharide from growing alpha-1,4-glucan chains and the subsequent attachment of the oligosaccharide to the alpha-1,6 position.</text>
</comment>
<evidence type="ECO:0000256" key="4">
    <source>
        <dbReference type="ARBA" id="ARBA00009000"/>
    </source>
</evidence>
<dbReference type="HAMAP" id="MF_00685">
    <property type="entry name" value="GlgB"/>
    <property type="match status" value="1"/>
</dbReference>
<evidence type="ECO:0000256" key="1">
    <source>
        <dbReference type="ARBA" id="ARBA00000826"/>
    </source>
</evidence>
<dbReference type="InterPro" id="IPR006407">
    <property type="entry name" value="GlgB"/>
</dbReference>
<feature type="active site" description="Proton donor" evidence="10 11">
    <location>
        <position position="368"/>
    </location>
</feature>
<evidence type="ECO:0000313" key="14">
    <source>
        <dbReference type="Proteomes" id="UP000284598"/>
    </source>
</evidence>
<keyword evidence="8 10" id="KW-0320">Glycogen biosynthesis</keyword>
<organism evidence="13 14">
    <name type="scientific">Eubacterium ventriosum</name>
    <dbReference type="NCBI Taxonomy" id="39496"/>
    <lineage>
        <taxon>Bacteria</taxon>
        <taxon>Bacillati</taxon>
        <taxon>Bacillota</taxon>
        <taxon>Clostridia</taxon>
        <taxon>Eubacteriales</taxon>
        <taxon>Eubacteriaceae</taxon>
        <taxon>Eubacterium</taxon>
    </lineage>
</organism>
<name>A0A413S4P9_9FIRM</name>
<comment type="catalytic activity">
    <reaction evidence="1 10">
        <text>Transfers a segment of a (1-&gt;4)-alpha-D-glucan chain to a primary hydroxy group in a similar glucan chain.</text>
        <dbReference type="EC" id="2.4.1.18"/>
    </reaction>
</comment>
<dbReference type="EMBL" id="QSFO01000002">
    <property type="protein sequence ID" value="RHA56697.1"/>
    <property type="molecule type" value="Genomic_DNA"/>
</dbReference>
<dbReference type="UniPathway" id="UPA00164"/>
<dbReference type="Gene3D" id="2.60.40.10">
    <property type="entry name" value="Immunoglobulins"/>
    <property type="match status" value="1"/>
</dbReference>
<dbReference type="PANTHER" id="PTHR43651">
    <property type="entry name" value="1,4-ALPHA-GLUCAN-BRANCHING ENZYME"/>
    <property type="match status" value="1"/>
</dbReference>
<dbReference type="GO" id="GO:0005978">
    <property type="term" value="P:glycogen biosynthetic process"/>
    <property type="evidence" value="ECO:0007669"/>
    <property type="project" value="UniProtKB-UniRule"/>
</dbReference>
<feature type="active site" description="Nucleophile" evidence="10 11">
    <location>
        <position position="315"/>
    </location>
</feature>
<evidence type="ECO:0000256" key="8">
    <source>
        <dbReference type="ARBA" id="ARBA00023056"/>
    </source>
</evidence>
<evidence type="ECO:0000256" key="10">
    <source>
        <dbReference type="HAMAP-Rule" id="MF_00685"/>
    </source>
</evidence>
<evidence type="ECO:0000256" key="6">
    <source>
        <dbReference type="ARBA" id="ARBA00022676"/>
    </source>
</evidence>
<dbReference type="CDD" id="cd11322">
    <property type="entry name" value="AmyAc_Glg_BE"/>
    <property type="match status" value="1"/>
</dbReference>
<keyword evidence="5 10" id="KW-0321">Glycogen metabolism</keyword>
<dbReference type="GO" id="GO:0003844">
    <property type="term" value="F:1,4-alpha-glucan branching enzyme activity"/>
    <property type="evidence" value="ECO:0007669"/>
    <property type="project" value="UniProtKB-UniRule"/>
</dbReference>
<protein>
    <recommendedName>
        <fullName evidence="10">1,4-alpha-glucan branching enzyme GlgB</fullName>
        <ecNumber evidence="10">2.4.1.18</ecNumber>
    </recommendedName>
    <alternativeName>
        <fullName evidence="10">1,4-alpha-D-glucan:1,4-alpha-D-glucan 6-glucosyl-transferase</fullName>
    </alternativeName>
    <alternativeName>
        <fullName evidence="10">Alpha-(1-&gt;4)-glucan branching enzyme</fullName>
    </alternativeName>
    <alternativeName>
        <fullName evidence="10">Glycogen branching enzyme</fullName>
        <shortName evidence="10">BE</shortName>
    </alternativeName>
</protein>
<dbReference type="InterPro" id="IPR017853">
    <property type="entry name" value="GH"/>
</dbReference>
<proteinExistence type="inferred from homology"/>
<sequence>MGNKNVITKDDCYLFGKGTHYEIYEKLGAHVTTIDGVKGTYFAVWAPHAVNVAVIGDFNDWLGFNHNMKMENDSGIWELFIPEVEEGAMYKYVISTQSGDTLYKADPYGFWAEKRPGNASRVANIDNYKWKDAKWISEKAKENHYELPMSIYEVHPGSWKKDFKGPDDEDGFYDYKRMAKELVAYVKDMGYTHVELMGILEHPFDGSWGYQVVGYYAPTSRYGTPQDFMYLVDAFHKAGIGVILDWVPAHFPKDAHGLAMFDGTPLYEYADPRLGEHPDWGTKVFDYSKTEVVNFLIANALFWVEKYHIDGLRVDAVASMLYLDYGREDGQWVSNKYGGNENLEAIEFFKHLSSVMNYRNPRAYIIAEESTAWPKVTMSPKDGGLGFSYKWNMGWMHDFLEYTKLDPLFKKGNHNKMTFGLTYAFSENFILVLSHDEVVHLKCSMINKMPGYPQDKFKNLKTAYTFMLGHPGRKLLFMGQEFAQLQEWSEARSLDWYLLDEPEHKDMQEYVKKLLHLYKEYPALYTETKGYGAFEWINANDCERSIFSFIRKTTEADYKNSIGFVCNFTPMERPDYVVGVPKAGTYKRLVTTETGEKQVVSYRAKKGECDGRPYRLEMPLRPYESVVFEFPKTRKKKATSKKKTK</sequence>
<accession>A0A413S4P9</accession>
<dbReference type="InterPro" id="IPR044143">
    <property type="entry name" value="GlgB_N_E_set_prok"/>
</dbReference>
<dbReference type="PANTHER" id="PTHR43651:SF3">
    <property type="entry name" value="1,4-ALPHA-GLUCAN-BRANCHING ENZYME"/>
    <property type="match status" value="1"/>
</dbReference>
<dbReference type="InterPro" id="IPR037439">
    <property type="entry name" value="Branching_enzy"/>
</dbReference>
<dbReference type="GO" id="GO:0004553">
    <property type="term" value="F:hydrolase activity, hydrolyzing O-glycosyl compounds"/>
    <property type="evidence" value="ECO:0007669"/>
    <property type="project" value="InterPro"/>
</dbReference>
<feature type="domain" description="Glycosyl hydrolase family 13 catalytic" evidence="12">
    <location>
        <begin position="153"/>
        <end position="518"/>
    </location>
</feature>
<dbReference type="EC" id="2.4.1.18" evidence="10"/>